<evidence type="ECO:0008006" key="4">
    <source>
        <dbReference type="Google" id="ProtNLM"/>
    </source>
</evidence>
<keyword evidence="3" id="KW-1185">Reference proteome</keyword>
<feature type="region of interest" description="Disordered" evidence="1">
    <location>
        <begin position="59"/>
        <end position="151"/>
    </location>
</feature>
<evidence type="ECO:0000313" key="3">
    <source>
        <dbReference type="Proteomes" id="UP000585474"/>
    </source>
</evidence>
<reference evidence="2 3" key="1">
    <citation type="submission" date="2019-07" db="EMBL/GenBank/DDBJ databases">
        <title>De Novo Assembly of kiwifruit Actinidia rufa.</title>
        <authorList>
            <person name="Sugita-Konishi S."/>
            <person name="Sato K."/>
            <person name="Mori E."/>
            <person name="Abe Y."/>
            <person name="Kisaki G."/>
            <person name="Hamano K."/>
            <person name="Suezawa K."/>
            <person name="Otani M."/>
            <person name="Fukuda T."/>
            <person name="Manabe T."/>
            <person name="Gomi K."/>
            <person name="Tabuchi M."/>
            <person name="Akimitsu K."/>
            <person name="Kataoka I."/>
        </authorList>
    </citation>
    <scope>NUCLEOTIDE SEQUENCE [LARGE SCALE GENOMIC DNA]</scope>
    <source>
        <strain evidence="3">cv. Fuchu</strain>
    </source>
</reference>
<organism evidence="2 3">
    <name type="scientific">Actinidia rufa</name>
    <dbReference type="NCBI Taxonomy" id="165716"/>
    <lineage>
        <taxon>Eukaryota</taxon>
        <taxon>Viridiplantae</taxon>
        <taxon>Streptophyta</taxon>
        <taxon>Embryophyta</taxon>
        <taxon>Tracheophyta</taxon>
        <taxon>Spermatophyta</taxon>
        <taxon>Magnoliopsida</taxon>
        <taxon>eudicotyledons</taxon>
        <taxon>Gunneridae</taxon>
        <taxon>Pentapetalae</taxon>
        <taxon>asterids</taxon>
        <taxon>Ericales</taxon>
        <taxon>Actinidiaceae</taxon>
        <taxon>Actinidia</taxon>
    </lineage>
</organism>
<accession>A0A7J0EJ28</accession>
<comment type="caution">
    <text evidence="2">The sequence shown here is derived from an EMBL/GenBank/DDBJ whole genome shotgun (WGS) entry which is preliminary data.</text>
</comment>
<feature type="compositionally biased region" description="Basic residues" evidence="1">
    <location>
        <begin position="100"/>
        <end position="116"/>
    </location>
</feature>
<dbReference type="EMBL" id="BJWL01000005">
    <property type="protein sequence ID" value="GFY86473.1"/>
    <property type="molecule type" value="Genomic_DNA"/>
</dbReference>
<proteinExistence type="predicted"/>
<name>A0A7J0EJ28_9ERIC</name>
<protein>
    <recommendedName>
        <fullName evidence="4">Retrotransposon gag domain-containing protein</fullName>
    </recommendedName>
</protein>
<evidence type="ECO:0000313" key="2">
    <source>
        <dbReference type="EMBL" id="GFY86473.1"/>
    </source>
</evidence>
<feature type="region of interest" description="Disordered" evidence="1">
    <location>
        <begin position="1"/>
        <end position="33"/>
    </location>
</feature>
<sequence>MHLRNGLLPRSSANNPLDNRAHSMANTSQAPDIEGLHREMHDIAEQIRIMSENNACLIRHLTTNNPPPPPTVPILKAKRSRRSQRSSDDESQSHQSTGRARNRRRQSPNSHLRRERSHVLLESRSSSQTPKVEVKESKRRGRSPHQDDQGYSSEVICQAFSAALKGSAMSWFKKLSPGTIDSFGGRVRLKNAFHLFTIHKKKAESLKDYVKWLN</sequence>
<dbReference type="Proteomes" id="UP000585474">
    <property type="component" value="Unassembled WGS sequence"/>
</dbReference>
<gene>
    <name evidence="2" type="ORF">Acr_05g0001120</name>
</gene>
<dbReference type="OrthoDB" id="1752139at2759"/>
<evidence type="ECO:0000256" key="1">
    <source>
        <dbReference type="SAM" id="MobiDB-lite"/>
    </source>
</evidence>
<dbReference type="AlphaFoldDB" id="A0A7J0EJ28"/>